<organism evidence="1 2">
    <name type="scientific">Rhodotorula paludigena</name>
    <dbReference type="NCBI Taxonomy" id="86838"/>
    <lineage>
        <taxon>Eukaryota</taxon>
        <taxon>Fungi</taxon>
        <taxon>Dikarya</taxon>
        <taxon>Basidiomycota</taxon>
        <taxon>Pucciniomycotina</taxon>
        <taxon>Microbotryomycetes</taxon>
        <taxon>Sporidiobolales</taxon>
        <taxon>Sporidiobolaceae</taxon>
        <taxon>Rhodotorula</taxon>
    </lineage>
</organism>
<sequence length="400" mass="44295">MPHNGIPPEVVDDILALVKDDTRTLLSCCRASRGFDARARPLLYDTLTITYLSSPSGRIPSALLSRSSAVLVDTLLTRPSLARECRALHITSRIKTDADLVRLRTEPTVESIRELCELVPNVEEFVCCAFEDYLIALILEANISRVLGALTCWSTTLSNVALGNLTEEALPFILSKTRLDSLKVGKITTKHPLPASLAAPFSLSSLTCSTLSEDVFLAGTASSHTSLTSLSTCFTLPVERLLAPFANLTRLTLDFNEYENHGLDACHERIAALRSYLARDIRLRELTLRQDDGDPRRGRQSLFDGPLPRKLQRFVCAPWYIDARIILQTVAMCRQPCKVGDSEEGPRWPETLKELRLTTSSRSYGPLRKEDKEQIQKACLSQGISQVHFVNLAGGTDVEA</sequence>
<keyword evidence="2" id="KW-1185">Reference proteome</keyword>
<proteinExistence type="predicted"/>
<gene>
    <name evidence="1" type="ORF">Rhopal_006782-T1</name>
</gene>
<accession>A0AAV5GM97</accession>
<dbReference type="EMBL" id="BQKY01000015">
    <property type="protein sequence ID" value="GJN93725.1"/>
    <property type="molecule type" value="Genomic_DNA"/>
</dbReference>
<comment type="caution">
    <text evidence="1">The sequence shown here is derived from an EMBL/GenBank/DDBJ whole genome shotgun (WGS) entry which is preliminary data.</text>
</comment>
<reference evidence="1 2" key="1">
    <citation type="submission" date="2021-12" db="EMBL/GenBank/DDBJ databases">
        <title>High titer production of polyol ester of fatty acids by Rhodotorula paludigena BS15 towards product separation-free biomass refinery.</title>
        <authorList>
            <person name="Mano J."/>
            <person name="Ono H."/>
            <person name="Tanaka T."/>
            <person name="Naito K."/>
            <person name="Sushida H."/>
            <person name="Ike M."/>
            <person name="Tokuyasu K."/>
            <person name="Kitaoka M."/>
        </authorList>
    </citation>
    <scope>NUCLEOTIDE SEQUENCE [LARGE SCALE GENOMIC DNA]</scope>
    <source>
        <strain evidence="1 2">BS15</strain>
    </source>
</reference>
<dbReference type="AlphaFoldDB" id="A0AAV5GM97"/>
<evidence type="ECO:0008006" key="3">
    <source>
        <dbReference type="Google" id="ProtNLM"/>
    </source>
</evidence>
<protein>
    <recommendedName>
        <fullName evidence="3">F-box domain-containing protein</fullName>
    </recommendedName>
</protein>
<evidence type="ECO:0000313" key="1">
    <source>
        <dbReference type="EMBL" id="GJN93725.1"/>
    </source>
</evidence>
<name>A0AAV5GM97_9BASI</name>
<evidence type="ECO:0000313" key="2">
    <source>
        <dbReference type="Proteomes" id="UP001342314"/>
    </source>
</evidence>
<dbReference type="Proteomes" id="UP001342314">
    <property type="component" value="Unassembled WGS sequence"/>
</dbReference>